<evidence type="ECO:0000313" key="2">
    <source>
        <dbReference type="Proteomes" id="UP001199525"/>
    </source>
</evidence>
<comment type="caution">
    <text evidence="1">The sequence shown here is derived from an EMBL/GenBank/DDBJ whole genome shotgun (WGS) entry which is preliminary data.</text>
</comment>
<dbReference type="InterPro" id="IPR003787">
    <property type="entry name" value="Sulphur_relay_DsrE/F-like"/>
</dbReference>
<name>A0ABS8IH76_9NOSO</name>
<dbReference type="Proteomes" id="UP001199525">
    <property type="component" value="Unassembled WGS sequence"/>
</dbReference>
<dbReference type="InterPro" id="IPR027396">
    <property type="entry name" value="DsrEFH-like"/>
</dbReference>
<dbReference type="EMBL" id="JAIVFQ010000072">
    <property type="protein sequence ID" value="MCC5603251.1"/>
    <property type="molecule type" value="Genomic_DNA"/>
</dbReference>
<accession>A0ABS8IH76</accession>
<dbReference type="SUPFAM" id="SSF75169">
    <property type="entry name" value="DsrEFH-like"/>
    <property type="match status" value="1"/>
</dbReference>
<dbReference type="Gene3D" id="3.40.1260.10">
    <property type="entry name" value="DsrEFH-like"/>
    <property type="match status" value="1"/>
</dbReference>
<protein>
    <submittedName>
        <fullName evidence="1">DsrE family protein</fullName>
    </submittedName>
</protein>
<organism evidence="1 2">
    <name type="scientific">Nostoc favosum CHAB5714</name>
    <dbReference type="NCBI Taxonomy" id="2780399"/>
    <lineage>
        <taxon>Bacteria</taxon>
        <taxon>Bacillati</taxon>
        <taxon>Cyanobacteriota</taxon>
        <taxon>Cyanophyceae</taxon>
        <taxon>Nostocales</taxon>
        <taxon>Nostocaceae</taxon>
        <taxon>Nostoc</taxon>
        <taxon>Nostoc favosum</taxon>
    </lineage>
</organism>
<sequence length="138" mass="15461">MLESKSSIFLGVMGAPYESELCTSLLRIVDAAITQGDQVIVWTCGGATTLTQKTLSNVKPYNLLDVAADKKKTEYPSTMALIRELLEVAEGRVQWFVCRHCMEERGAIEQMEEVKVKSPFKFLHYLEQADVSMILGIK</sequence>
<evidence type="ECO:0000313" key="1">
    <source>
        <dbReference type="EMBL" id="MCC5603251.1"/>
    </source>
</evidence>
<dbReference type="Pfam" id="PF02635">
    <property type="entry name" value="DsrE"/>
    <property type="match status" value="1"/>
</dbReference>
<gene>
    <name evidence="1" type="ORF">LC586_29680</name>
</gene>
<dbReference type="RefSeq" id="WP_229488802.1">
    <property type="nucleotide sequence ID" value="NZ_JAIVFQ010000072.1"/>
</dbReference>
<proteinExistence type="predicted"/>
<reference evidence="1 2" key="1">
    <citation type="journal article" date="2021" name="Microorganisms">
        <title>Genome Evolution of Filamentous Cyanobacterium Nostoc Species: From Facultative Symbiosis to Free Living.</title>
        <authorList>
            <person name="Huo D."/>
            <person name="Li H."/>
            <person name="Cai F."/>
            <person name="Guo X."/>
            <person name="Qiao Z."/>
            <person name="Wang W."/>
            <person name="Yu G."/>
            <person name="Li R."/>
        </authorList>
    </citation>
    <scope>NUCLEOTIDE SEQUENCE [LARGE SCALE GENOMIC DNA]</scope>
    <source>
        <strain evidence="1 2">CHAB 5714</strain>
    </source>
</reference>
<keyword evidence="2" id="KW-1185">Reference proteome</keyword>